<dbReference type="AlphaFoldDB" id="A0A919JIS6"/>
<gene>
    <name evidence="2" type="ORF">Ani05nite_37560</name>
</gene>
<organism evidence="2 3">
    <name type="scientific">Actinoplanes nipponensis</name>
    <dbReference type="NCBI Taxonomy" id="135950"/>
    <lineage>
        <taxon>Bacteria</taxon>
        <taxon>Bacillati</taxon>
        <taxon>Actinomycetota</taxon>
        <taxon>Actinomycetes</taxon>
        <taxon>Micromonosporales</taxon>
        <taxon>Micromonosporaceae</taxon>
        <taxon>Actinoplanes</taxon>
    </lineage>
</organism>
<dbReference type="RefSeq" id="WP_203769910.1">
    <property type="nucleotide sequence ID" value="NZ_BAAAYJ010000007.1"/>
</dbReference>
<evidence type="ECO:0000256" key="1">
    <source>
        <dbReference type="SAM" id="MobiDB-lite"/>
    </source>
</evidence>
<sequence length="393" mass="42926">MTSDTGYADPLLTTVSAEQITLLRIVGEVLAESGRWPVFQYVEARLDDAGFDADAVLRSMPSIVHGHLNYSLVRRGHSTSPETPVKLTVAGLAHLPEHAELVGMFLAVLNELATRRADAAYDPHRVIEVTVSGGELLRELGLDTHPLAGILPDLIGGEPATWHGGGNLDSGDWTPRASSFVRRFRAVDGVDDYLRRLRAFILPAAPAAAPVVVSPLNLVTALDYLNVVWQLRFRANLLIIPSVERSARLAFDATTAEEFDNRLSALGEMFKGFDPPGNDHQGSLHRLRVFLRDHLPAESVARVEPALATLRSATHIRNAGQHFDAATDAAMALPELGLTYPIIDFTHAWRTVQVHVTQALDTIRQEIQATLPSPGRRSAPRRGRADTTSGRRV</sequence>
<keyword evidence="3" id="KW-1185">Reference proteome</keyword>
<evidence type="ECO:0000313" key="3">
    <source>
        <dbReference type="Proteomes" id="UP000647172"/>
    </source>
</evidence>
<reference evidence="2" key="1">
    <citation type="submission" date="2021-01" db="EMBL/GenBank/DDBJ databases">
        <title>Whole genome shotgun sequence of Actinoplanes nipponensis NBRC 14063.</title>
        <authorList>
            <person name="Komaki H."/>
            <person name="Tamura T."/>
        </authorList>
    </citation>
    <scope>NUCLEOTIDE SEQUENCE</scope>
    <source>
        <strain evidence="2">NBRC 14063</strain>
    </source>
</reference>
<dbReference type="EMBL" id="BOMQ01000045">
    <property type="protein sequence ID" value="GIE50222.1"/>
    <property type="molecule type" value="Genomic_DNA"/>
</dbReference>
<evidence type="ECO:0000313" key="2">
    <source>
        <dbReference type="EMBL" id="GIE50222.1"/>
    </source>
</evidence>
<dbReference type="Proteomes" id="UP000647172">
    <property type="component" value="Unassembled WGS sequence"/>
</dbReference>
<proteinExistence type="predicted"/>
<accession>A0A919JIS6</accession>
<comment type="caution">
    <text evidence="2">The sequence shown here is derived from an EMBL/GenBank/DDBJ whole genome shotgun (WGS) entry which is preliminary data.</text>
</comment>
<feature type="region of interest" description="Disordered" evidence="1">
    <location>
        <begin position="368"/>
        <end position="393"/>
    </location>
</feature>
<protein>
    <submittedName>
        <fullName evidence="2">Uncharacterized protein</fullName>
    </submittedName>
</protein>
<name>A0A919JIS6_9ACTN</name>